<accession>A0A9X0MCD6</accession>
<dbReference type="AlphaFoldDB" id="A0A9X0MCD6"/>
<organism evidence="1 2">
    <name type="scientific">Bacillus cereus</name>
    <dbReference type="NCBI Taxonomy" id="1396"/>
    <lineage>
        <taxon>Bacteria</taxon>
        <taxon>Bacillati</taxon>
        <taxon>Bacillota</taxon>
        <taxon>Bacilli</taxon>
        <taxon>Bacillales</taxon>
        <taxon>Bacillaceae</taxon>
        <taxon>Bacillus</taxon>
        <taxon>Bacillus cereus group</taxon>
    </lineage>
</organism>
<gene>
    <name evidence="1" type="ORF">AT268_17465</name>
</gene>
<protein>
    <submittedName>
        <fullName evidence="1">Uncharacterized protein</fullName>
    </submittedName>
</protein>
<dbReference type="Proteomes" id="UP000075476">
    <property type="component" value="Unassembled WGS sequence"/>
</dbReference>
<proteinExistence type="predicted"/>
<name>A0A9X0MCD6_BACCE</name>
<evidence type="ECO:0000313" key="2">
    <source>
        <dbReference type="Proteomes" id="UP000075476"/>
    </source>
</evidence>
<evidence type="ECO:0000313" key="1">
    <source>
        <dbReference type="EMBL" id="KXY30094.1"/>
    </source>
</evidence>
<dbReference type="EMBL" id="LOMO01000235">
    <property type="protein sequence ID" value="KXY30094.1"/>
    <property type="molecule type" value="Genomic_DNA"/>
</dbReference>
<reference evidence="1 2" key="1">
    <citation type="submission" date="2015-12" db="EMBL/GenBank/DDBJ databases">
        <title>Bacillus cereus Group isolate.</title>
        <authorList>
            <person name="Kovac J."/>
        </authorList>
    </citation>
    <scope>NUCLEOTIDE SEQUENCE [LARGE SCALE GENOMIC DNA]</scope>
    <source>
        <strain evidence="1 2">FSL K6-0073</strain>
    </source>
</reference>
<sequence>MKVFCIKDVVMNTNGKYGKYSGKRVFTKGKLYKARHHTTTLEDPWTPVKVLRANNDLNDLHIIKHCYEGADHTFFENHFLEVKN</sequence>
<comment type="caution">
    <text evidence="1">The sequence shown here is derived from an EMBL/GenBank/DDBJ whole genome shotgun (WGS) entry which is preliminary data.</text>
</comment>
<dbReference type="RefSeq" id="WP_061664072.1">
    <property type="nucleotide sequence ID" value="NZ_LOMO01000235.1"/>
</dbReference>